<name>A0A453Q7L3_AEGTS</name>
<proteinExistence type="predicted"/>
<reference evidence="2" key="4">
    <citation type="submission" date="2019-03" db="UniProtKB">
        <authorList>
            <consortium name="EnsemblPlants"/>
        </authorList>
    </citation>
    <scope>IDENTIFICATION</scope>
</reference>
<reference evidence="3" key="1">
    <citation type="journal article" date="2014" name="Science">
        <title>Ancient hybridizations among the ancestral genomes of bread wheat.</title>
        <authorList>
            <consortium name="International Wheat Genome Sequencing Consortium,"/>
            <person name="Marcussen T."/>
            <person name="Sandve S.R."/>
            <person name="Heier L."/>
            <person name="Spannagl M."/>
            <person name="Pfeifer M."/>
            <person name="Jakobsen K.S."/>
            <person name="Wulff B.B."/>
            <person name="Steuernagel B."/>
            <person name="Mayer K.F."/>
            <person name="Olsen O.A."/>
        </authorList>
    </citation>
    <scope>NUCLEOTIDE SEQUENCE [LARGE SCALE GENOMIC DNA]</scope>
    <source>
        <strain evidence="3">cv. AL8/78</strain>
    </source>
</reference>
<evidence type="ECO:0000259" key="1">
    <source>
        <dbReference type="Pfam" id="PF23112"/>
    </source>
</evidence>
<keyword evidence="3" id="KW-1185">Reference proteome</keyword>
<dbReference type="PANTHER" id="PTHR33644:SF3">
    <property type="entry name" value="RING_U-BOX SUPERFAMILY PROTEIN"/>
    <property type="match status" value="1"/>
</dbReference>
<evidence type="ECO:0000313" key="2">
    <source>
        <dbReference type="EnsemblPlants" id="AET6Gv21004400.19"/>
    </source>
</evidence>
<reference evidence="2" key="5">
    <citation type="journal article" date="2021" name="G3 (Bethesda)">
        <title>Aegilops tauschii genome assembly Aet v5.0 features greater sequence contiguity and improved annotation.</title>
        <authorList>
            <person name="Wang L."/>
            <person name="Zhu T."/>
            <person name="Rodriguez J.C."/>
            <person name="Deal K.R."/>
            <person name="Dubcovsky J."/>
            <person name="McGuire P.E."/>
            <person name="Lux T."/>
            <person name="Spannagl M."/>
            <person name="Mayer K.F.X."/>
            <person name="Baldrich P."/>
            <person name="Meyers B.C."/>
            <person name="Huo N."/>
            <person name="Gu Y.Q."/>
            <person name="Zhou H."/>
            <person name="Devos K.M."/>
            <person name="Bennetzen J.L."/>
            <person name="Unver T."/>
            <person name="Budak H."/>
            <person name="Gulick P.J."/>
            <person name="Galiba G."/>
            <person name="Kalapos B."/>
            <person name="Nelson D.R."/>
            <person name="Li P."/>
            <person name="You F.M."/>
            <person name="Luo M.C."/>
            <person name="Dvorak J."/>
        </authorList>
    </citation>
    <scope>NUCLEOTIDE SEQUENCE [LARGE SCALE GENOMIC DNA]</scope>
    <source>
        <strain evidence="2">cv. AL8/78</strain>
    </source>
</reference>
<dbReference type="Gramene" id="AET6Gv21004400.19">
    <property type="protein sequence ID" value="AET6Gv21004400.19"/>
    <property type="gene ID" value="AET6Gv21004400"/>
</dbReference>
<reference evidence="2" key="3">
    <citation type="journal article" date="2017" name="Nature">
        <title>Genome sequence of the progenitor of the wheat D genome Aegilops tauschii.</title>
        <authorList>
            <person name="Luo M.C."/>
            <person name="Gu Y.Q."/>
            <person name="Puiu D."/>
            <person name="Wang H."/>
            <person name="Twardziok S.O."/>
            <person name="Deal K.R."/>
            <person name="Huo N."/>
            <person name="Zhu T."/>
            <person name="Wang L."/>
            <person name="Wang Y."/>
            <person name="McGuire P.E."/>
            <person name="Liu S."/>
            <person name="Long H."/>
            <person name="Ramasamy R.K."/>
            <person name="Rodriguez J.C."/>
            <person name="Van S.L."/>
            <person name="Yuan L."/>
            <person name="Wang Z."/>
            <person name="Xia Z."/>
            <person name="Xiao L."/>
            <person name="Anderson O.D."/>
            <person name="Ouyang S."/>
            <person name="Liang Y."/>
            <person name="Zimin A.V."/>
            <person name="Pertea G."/>
            <person name="Qi P."/>
            <person name="Bennetzen J.L."/>
            <person name="Dai X."/>
            <person name="Dawson M.W."/>
            <person name="Muller H.G."/>
            <person name="Kugler K."/>
            <person name="Rivarola-Duarte L."/>
            <person name="Spannagl M."/>
            <person name="Mayer K.F.X."/>
            <person name="Lu F.H."/>
            <person name="Bevan M.W."/>
            <person name="Leroy P."/>
            <person name="Li P."/>
            <person name="You F.M."/>
            <person name="Sun Q."/>
            <person name="Liu Z."/>
            <person name="Lyons E."/>
            <person name="Wicker T."/>
            <person name="Salzberg S.L."/>
            <person name="Devos K.M."/>
            <person name="Dvorak J."/>
        </authorList>
    </citation>
    <scope>NUCLEOTIDE SEQUENCE [LARGE SCALE GENOMIC DNA]</scope>
    <source>
        <strain evidence="2">cv. AL8/78</strain>
    </source>
</reference>
<dbReference type="PANTHER" id="PTHR33644">
    <property type="entry name" value="U-BOX DOMAIN-CONTAINING PROTEIN 62-RELATED"/>
    <property type="match status" value="1"/>
</dbReference>
<dbReference type="AlphaFoldDB" id="A0A453Q7L3"/>
<feature type="domain" description="PUB 62/63 C-terminal" evidence="1">
    <location>
        <begin position="2"/>
        <end position="46"/>
    </location>
</feature>
<sequence length="68" mass="7733">WGNKRTPEKFVGKEAVITSQCLNGWYLVKALDSGESTRLQYRSLKKVPELQLQTQARLQPLAFLGGRQ</sequence>
<dbReference type="Pfam" id="PF23112">
    <property type="entry name" value="PUB62-63_C"/>
    <property type="match status" value="1"/>
</dbReference>
<dbReference type="InterPro" id="IPR057649">
    <property type="entry name" value="PUB62-63_C"/>
</dbReference>
<accession>A0A453Q7L3</accession>
<protein>
    <recommendedName>
        <fullName evidence="1">PUB 62/63 C-terminal domain-containing protein</fullName>
    </recommendedName>
</protein>
<organism evidence="2 3">
    <name type="scientific">Aegilops tauschii subsp. strangulata</name>
    <name type="common">Goatgrass</name>
    <dbReference type="NCBI Taxonomy" id="200361"/>
    <lineage>
        <taxon>Eukaryota</taxon>
        <taxon>Viridiplantae</taxon>
        <taxon>Streptophyta</taxon>
        <taxon>Embryophyta</taxon>
        <taxon>Tracheophyta</taxon>
        <taxon>Spermatophyta</taxon>
        <taxon>Magnoliopsida</taxon>
        <taxon>Liliopsida</taxon>
        <taxon>Poales</taxon>
        <taxon>Poaceae</taxon>
        <taxon>BOP clade</taxon>
        <taxon>Pooideae</taxon>
        <taxon>Triticodae</taxon>
        <taxon>Triticeae</taxon>
        <taxon>Triticinae</taxon>
        <taxon>Aegilops</taxon>
    </lineage>
</organism>
<evidence type="ECO:0000313" key="3">
    <source>
        <dbReference type="Proteomes" id="UP000015105"/>
    </source>
</evidence>
<dbReference type="Proteomes" id="UP000015105">
    <property type="component" value="Chromosome 6D"/>
</dbReference>
<dbReference type="EnsemblPlants" id="AET6Gv21004400.19">
    <property type="protein sequence ID" value="AET6Gv21004400.19"/>
    <property type="gene ID" value="AET6Gv21004400"/>
</dbReference>
<reference evidence="3" key="2">
    <citation type="journal article" date="2017" name="Nat. Plants">
        <title>The Aegilops tauschii genome reveals multiple impacts of transposons.</title>
        <authorList>
            <person name="Zhao G."/>
            <person name="Zou C."/>
            <person name="Li K."/>
            <person name="Wang K."/>
            <person name="Li T."/>
            <person name="Gao L."/>
            <person name="Zhang X."/>
            <person name="Wang H."/>
            <person name="Yang Z."/>
            <person name="Liu X."/>
            <person name="Jiang W."/>
            <person name="Mao L."/>
            <person name="Kong X."/>
            <person name="Jiao Y."/>
            <person name="Jia J."/>
        </authorList>
    </citation>
    <scope>NUCLEOTIDE SEQUENCE [LARGE SCALE GENOMIC DNA]</scope>
    <source>
        <strain evidence="3">cv. AL8/78</strain>
    </source>
</reference>